<evidence type="ECO:0000313" key="2">
    <source>
        <dbReference type="EMBL" id="WAX22380.1"/>
    </source>
</evidence>
<dbReference type="KEGG" id="vg:79412938"/>
<feature type="region of interest" description="Disordered" evidence="1">
    <location>
        <begin position="99"/>
        <end position="126"/>
    </location>
</feature>
<dbReference type="RefSeq" id="YP_010719798.1">
    <property type="nucleotide sequence ID" value="NC_072502.1"/>
</dbReference>
<organism evidence="2 3">
    <name type="scientific">Pseudomonas phage MiCath</name>
    <dbReference type="NCBI Taxonomy" id="3003729"/>
    <lineage>
        <taxon>Viruses</taxon>
        <taxon>Duplodnaviria</taxon>
        <taxon>Heunggongvirae</taxon>
        <taxon>Uroviricota</taxon>
        <taxon>Caudoviricetes</taxon>
        <taxon>Queuovirinae</taxon>
        <taxon>Micathvirus</taxon>
        <taxon>Micathvirus micath</taxon>
    </lineage>
</organism>
<protein>
    <submittedName>
        <fullName evidence="2">Uncharacterized protein</fullName>
    </submittedName>
</protein>
<name>A0AAE9VJV4_9CAUD</name>
<dbReference type="GeneID" id="79412938"/>
<accession>A0AAE9VJV4</accession>
<keyword evidence="3" id="KW-1185">Reference proteome</keyword>
<dbReference type="EMBL" id="OP882271">
    <property type="protein sequence ID" value="WAX22380.1"/>
    <property type="molecule type" value="Genomic_DNA"/>
</dbReference>
<reference evidence="2" key="1">
    <citation type="submission" date="2022-11" db="EMBL/GenBank/DDBJ databases">
        <authorList>
            <person name="Jaryenneh J.D."/>
            <person name="Schoeniger J.S."/>
            <person name="Mageeney C.M."/>
        </authorList>
    </citation>
    <scope>NUCLEOTIDE SEQUENCE</scope>
</reference>
<evidence type="ECO:0000256" key="1">
    <source>
        <dbReference type="SAM" id="MobiDB-lite"/>
    </source>
</evidence>
<dbReference type="Proteomes" id="UP001211688">
    <property type="component" value="Segment"/>
</dbReference>
<feature type="compositionally biased region" description="Basic and acidic residues" evidence="1">
    <location>
        <begin position="116"/>
        <end position="126"/>
    </location>
</feature>
<evidence type="ECO:0000313" key="3">
    <source>
        <dbReference type="Proteomes" id="UP001211688"/>
    </source>
</evidence>
<sequence>MSKLGWVLVPVIPTDRMLNEFSGIWWPHVPQSQLTAWAKDKRAEELKAYAAMLAVAPSAPVDCSQLDAANAHIRQLQKLLRDKDYELKRAYKKMKYAHDKRREAEAKLASVVTQDPEEKHNDESER</sequence>
<proteinExistence type="predicted"/>